<feature type="transmembrane region" description="Helical" evidence="1">
    <location>
        <begin position="148"/>
        <end position="169"/>
    </location>
</feature>
<dbReference type="Gene3D" id="1.20.140.150">
    <property type="match status" value="1"/>
</dbReference>
<proteinExistence type="predicted"/>
<keyword evidence="1" id="KW-1133">Transmembrane helix</keyword>
<dbReference type="AlphaFoldDB" id="A0A8J9SBG3"/>
<keyword evidence="1" id="KW-0472">Membrane</keyword>
<dbReference type="Proteomes" id="UP000836788">
    <property type="component" value="Chromosome 2"/>
</dbReference>
<accession>A0A8J9SBG3</accession>
<feature type="transmembrane region" description="Helical" evidence="1">
    <location>
        <begin position="84"/>
        <end position="103"/>
    </location>
</feature>
<dbReference type="EMBL" id="OU594943">
    <property type="protein sequence ID" value="CAG9285415.1"/>
    <property type="molecule type" value="Genomic_DNA"/>
</dbReference>
<sequence length="235" mass="24909">MSALATSLGVLAYIFTLIATLGCHFVKIDTTANVSELSGLRTDASVGVGLFSYDRTYSFSVTTCDDYTSDQIDSFDGPFRAARFFGYLSNTFNGVATLMLVVMSCVNFGKIVVKAVGVLLLLGSLFTMLTFNLFASEVCDLNCEFGRGAGYAIGSSLTALLTAVIVFYVPSIEKALELPETPPVAGLVHPTSAPSTANSVSESFLSEGVKKVTKTTIHPDGSTTVEETVVRIEDA</sequence>
<evidence type="ECO:0000313" key="2">
    <source>
        <dbReference type="EMBL" id="CAG9285415.1"/>
    </source>
</evidence>
<name>A0A8J9SBG3_PHATR</name>
<protein>
    <submittedName>
        <fullName evidence="2">Uncharacterized protein</fullName>
    </submittedName>
</protein>
<evidence type="ECO:0000256" key="1">
    <source>
        <dbReference type="SAM" id="Phobius"/>
    </source>
</evidence>
<feature type="transmembrane region" description="Helical" evidence="1">
    <location>
        <begin position="115"/>
        <end position="136"/>
    </location>
</feature>
<keyword evidence="1" id="KW-0812">Transmembrane</keyword>
<reference evidence="2" key="1">
    <citation type="submission" date="2022-02" db="EMBL/GenBank/DDBJ databases">
        <authorList>
            <person name="Giguere J D."/>
        </authorList>
    </citation>
    <scope>NUCLEOTIDE SEQUENCE</scope>
    <source>
        <strain evidence="2">CCAP 1055/1</strain>
    </source>
</reference>
<organism evidence="2">
    <name type="scientific">Phaeodactylum tricornutum</name>
    <name type="common">Diatom</name>
    <dbReference type="NCBI Taxonomy" id="2850"/>
    <lineage>
        <taxon>Eukaryota</taxon>
        <taxon>Sar</taxon>
        <taxon>Stramenopiles</taxon>
        <taxon>Ochrophyta</taxon>
        <taxon>Bacillariophyta</taxon>
        <taxon>Bacillariophyceae</taxon>
        <taxon>Bacillariophycidae</taxon>
        <taxon>Naviculales</taxon>
        <taxon>Phaeodactylaceae</taxon>
        <taxon>Phaeodactylum</taxon>
    </lineage>
</organism>
<gene>
    <name evidence="2" type="ORF">PTTT1_LOCUS28996</name>
</gene>